<dbReference type="AlphaFoldDB" id="A0A4R4S0J4"/>
<dbReference type="GO" id="GO:0043565">
    <property type="term" value="F:sequence-specific DNA binding"/>
    <property type="evidence" value="ECO:0007669"/>
    <property type="project" value="InterPro"/>
</dbReference>
<accession>A0A4R4S0J4</accession>
<dbReference type="InterPro" id="IPR037923">
    <property type="entry name" value="HTH-like"/>
</dbReference>
<dbReference type="Pfam" id="PF12833">
    <property type="entry name" value="HTH_18"/>
    <property type="match status" value="1"/>
</dbReference>
<organism evidence="6 7">
    <name type="scientific">Jiangella ureilytica</name>
    <dbReference type="NCBI Taxonomy" id="2530374"/>
    <lineage>
        <taxon>Bacteria</taxon>
        <taxon>Bacillati</taxon>
        <taxon>Actinomycetota</taxon>
        <taxon>Actinomycetes</taxon>
        <taxon>Jiangellales</taxon>
        <taxon>Jiangellaceae</taxon>
        <taxon>Jiangella</taxon>
    </lineage>
</organism>
<evidence type="ECO:0000256" key="1">
    <source>
        <dbReference type="ARBA" id="ARBA00023015"/>
    </source>
</evidence>
<dbReference type="PROSITE" id="PS00041">
    <property type="entry name" value="HTH_ARAC_FAMILY_1"/>
    <property type="match status" value="1"/>
</dbReference>
<evidence type="ECO:0000256" key="4">
    <source>
        <dbReference type="ARBA" id="ARBA00023163"/>
    </source>
</evidence>
<dbReference type="OrthoDB" id="3186094at2"/>
<dbReference type="EMBL" id="SMKL01000003">
    <property type="protein sequence ID" value="TDC54533.1"/>
    <property type="molecule type" value="Genomic_DNA"/>
</dbReference>
<dbReference type="PRINTS" id="PR00032">
    <property type="entry name" value="HTHARAC"/>
</dbReference>
<dbReference type="GO" id="GO:0003700">
    <property type="term" value="F:DNA-binding transcription factor activity"/>
    <property type="evidence" value="ECO:0007669"/>
    <property type="project" value="InterPro"/>
</dbReference>
<dbReference type="PROSITE" id="PS01124">
    <property type="entry name" value="HTH_ARAC_FAMILY_2"/>
    <property type="match status" value="1"/>
</dbReference>
<evidence type="ECO:0000259" key="5">
    <source>
        <dbReference type="PROSITE" id="PS01124"/>
    </source>
</evidence>
<evidence type="ECO:0000256" key="3">
    <source>
        <dbReference type="ARBA" id="ARBA00023159"/>
    </source>
</evidence>
<comment type="caution">
    <text evidence="6">The sequence shown here is derived from an EMBL/GenBank/DDBJ whole genome shotgun (WGS) entry which is preliminary data.</text>
</comment>
<dbReference type="SMART" id="SM00342">
    <property type="entry name" value="HTH_ARAC"/>
    <property type="match status" value="1"/>
</dbReference>
<protein>
    <submittedName>
        <fullName evidence="6">AraC family transcriptional regulator</fullName>
    </submittedName>
</protein>
<dbReference type="InterPro" id="IPR050204">
    <property type="entry name" value="AraC_XylS_family_regulators"/>
</dbReference>
<dbReference type="PANTHER" id="PTHR46796">
    <property type="entry name" value="HTH-TYPE TRANSCRIPTIONAL ACTIVATOR RHAS-RELATED"/>
    <property type="match status" value="1"/>
</dbReference>
<keyword evidence="7" id="KW-1185">Reference proteome</keyword>
<keyword evidence="1" id="KW-0805">Transcription regulation</keyword>
<dbReference type="InterPro" id="IPR009057">
    <property type="entry name" value="Homeodomain-like_sf"/>
</dbReference>
<keyword evidence="4" id="KW-0804">Transcription</keyword>
<dbReference type="InterPro" id="IPR018060">
    <property type="entry name" value="HTH_AraC"/>
</dbReference>
<dbReference type="Proteomes" id="UP000295621">
    <property type="component" value="Unassembled WGS sequence"/>
</dbReference>
<keyword evidence="3" id="KW-0010">Activator</keyword>
<dbReference type="InterPro" id="IPR018062">
    <property type="entry name" value="HTH_AraC-typ_CS"/>
</dbReference>
<dbReference type="RefSeq" id="WP_131978309.1">
    <property type="nucleotide sequence ID" value="NZ_SMKL01000003.1"/>
</dbReference>
<dbReference type="InterPro" id="IPR003313">
    <property type="entry name" value="AraC-bd"/>
</dbReference>
<dbReference type="SUPFAM" id="SSF51215">
    <property type="entry name" value="Regulatory protein AraC"/>
    <property type="match status" value="1"/>
</dbReference>
<evidence type="ECO:0000313" key="7">
    <source>
        <dbReference type="Proteomes" id="UP000295621"/>
    </source>
</evidence>
<reference evidence="6 7" key="1">
    <citation type="submission" date="2019-02" db="EMBL/GenBank/DDBJ databases">
        <title>Draft genome sequences of novel Actinobacteria.</title>
        <authorList>
            <person name="Sahin N."/>
            <person name="Ay H."/>
            <person name="Saygin H."/>
        </authorList>
    </citation>
    <scope>NUCLEOTIDE SEQUENCE [LARGE SCALE GENOMIC DNA]</scope>
    <source>
        <strain evidence="6 7">KC603</strain>
    </source>
</reference>
<dbReference type="Pfam" id="PF02311">
    <property type="entry name" value="AraC_binding"/>
    <property type="match status" value="1"/>
</dbReference>
<gene>
    <name evidence="6" type="ORF">E1212_01900</name>
</gene>
<dbReference type="InterPro" id="IPR020449">
    <property type="entry name" value="Tscrpt_reg_AraC-type_HTH"/>
</dbReference>
<sequence>MSRRPGVASWTRYLTPDSRHRRLGLVCLGVGTTTGRVATLPARTLDCYAVVFLSRGTGRLRWGGRELALVAPTLFWLLPGIEHGYGPDAGGWNEWWALFDGPAARAYQDLGHVPRDEPVGSVADAAALEVAFGALARTCRPGDPSTDVDAAAAMHQLILATRRAAVPDPVAGTPVLATLLRDACLPVTVAAHARTLGMTEAALREATRRAAGCSPKEFVLRARLTRAKELLAGTDLPVVAVAARIGYDDPGYFTRVFTRRVGMPPSRFREQERRGPL</sequence>
<evidence type="ECO:0000313" key="6">
    <source>
        <dbReference type="EMBL" id="TDC54533.1"/>
    </source>
</evidence>
<dbReference type="SUPFAM" id="SSF46689">
    <property type="entry name" value="Homeodomain-like"/>
    <property type="match status" value="1"/>
</dbReference>
<feature type="domain" description="HTH araC/xylS-type" evidence="5">
    <location>
        <begin position="173"/>
        <end position="271"/>
    </location>
</feature>
<name>A0A4R4S0J4_9ACTN</name>
<proteinExistence type="predicted"/>
<dbReference type="Gene3D" id="1.10.10.60">
    <property type="entry name" value="Homeodomain-like"/>
    <property type="match status" value="1"/>
</dbReference>
<keyword evidence="2" id="KW-0238">DNA-binding</keyword>
<evidence type="ECO:0000256" key="2">
    <source>
        <dbReference type="ARBA" id="ARBA00023125"/>
    </source>
</evidence>